<accession>A0A914R8J4</accession>
<evidence type="ECO:0000313" key="1">
    <source>
        <dbReference type="Proteomes" id="UP000887564"/>
    </source>
</evidence>
<reference evidence="2" key="1">
    <citation type="submission" date="2022-11" db="UniProtKB">
        <authorList>
            <consortium name="WormBaseParasite"/>
        </authorList>
    </citation>
    <scope>IDENTIFICATION</scope>
</reference>
<organism evidence="1 2">
    <name type="scientific">Parascaris equorum</name>
    <name type="common">Equine roundworm</name>
    <dbReference type="NCBI Taxonomy" id="6256"/>
    <lineage>
        <taxon>Eukaryota</taxon>
        <taxon>Metazoa</taxon>
        <taxon>Ecdysozoa</taxon>
        <taxon>Nematoda</taxon>
        <taxon>Chromadorea</taxon>
        <taxon>Rhabditida</taxon>
        <taxon>Spirurina</taxon>
        <taxon>Ascaridomorpha</taxon>
        <taxon>Ascaridoidea</taxon>
        <taxon>Ascarididae</taxon>
        <taxon>Parascaris</taxon>
    </lineage>
</organism>
<dbReference type="AlphaFoldDB" id="A0A914R8J4"/>
<keyword evidence="1" id="KW-1185">Reference proteome</keyword>
<evidence type="ECO:0000313" key="2">
    <source>
        <dbReference type="WBParaSite" id="PEQ_0000278601-mRNA-1"/>
    </source>
</evidence>
<proteinExistence type="predicted"/>
<protein>
    <submittedName>
        <fullName evidence="2">Cytochrome P450</fullName>
    </submittedName>
</protein>
<sequence>MDRKKLVDEAGGVDKLLASEARTGKRRMAFLDLMLDMHAKGDLPLDGIQEEVDTFTFEVSLALAEN</sequence>
<name>A0A914R8J4_PAREQ</name>
<dbReference type="Proteomes" id="UP000887564">
    <property type="component" value="Unplaced"/>
</dbReference>
<dbReference type="WBParaSite" id="PEQ_0000278601-mRNA-1">
    <property type="protein sequence ID" value="PEQ_0000278601-mRNA-1"/>
    <property type="gene ID" value="PEQ_0000278601"/>
</dbReference>